<keyword evidence="8" id="KW-0051">Antiviral defense</keyword>
<keyword evidence="5" id="KW-0067">ATP-binding</keyword>
<feature type="domain" description="Cyclic GMP-AMP synthase DncV-like nucleotidyltransferase" evidence="11">
    <location>
        <begin position="49"/>
        <end position="127"/>
    </location>
</feature>
<evidence type="ECO:0000256" key="5">
    <source>
        <dbReference type="ARBA" id="ARBA00022840"/>
    </source>
</evidence>
<gene>
    <name evidence="12" type="ORF">IQ13_3418</name>
</gene>
<accession>A0A562SDZ5</accession>
<comment type="catalytic activity">
    <reaction evidence="10">
        <text>GTP + ATP = 3',3'-cGAMP + 2 diphosphate</text>
        <dbReference type="Rhea" id="RHEA:35647"/>
        <dbReference type="ChEBI" id="CHEBI:30616"/>
        <dbReference type="ChEBI" id="CHEBI:33019"/>
        <dbReference type="ChEBI" id="CHEBI:37565"/>
        <dbReference type="ChEBI" id="CHEBI:71501"/>
    </reaction>
    <physiologicalReaction direction="left-to-right" evidence="10">
        <dbReference type="Rhea" id="RHEA:35648"/>
    </physiologicalReaction>
</comment>
<keyword evidence="4" id="KW-0547">Nucleotide-binding</keyword>
<keyword evidence="7" id="KW-0546">Nucleotide metabolism</keyword>
<dbReference type="InterPro" id="IPR048445">
    <property type="entry name" value="DncV-like_NTFase"/>
</dbReference>
<evidence type="ECO:0000256" key="3">
    <source>
        <dbReference type="ARBA" id="ARBA00022723"/>
    </source>
</evidence>
<keyword evidence="2" id="KW-0548">Nucleotidyltransferase</keyword>
<evidence type="ECO:0000313" key="13">
    <source>
        <dbReference type="Proteomes" id="UP000316167"/>
    </source>
</evidence>
<keyword evidence="1" id="KW-0808">Transferase</keyword>
<evidence type="ECO:0000256" key="10">
    <source>
        <dbReference type="ARBA" id="ARBA00048304"/>
    </source>
</evidence>
<evidence type="ECO:0000256" key="2">
    <source>
        <dbReference type="ARBA" id="ARBA00022695"/>
    </source>
</evidence>
<organism evidence="12 13">
    <name type="scientific">Lacibacter cauensis</name>
    <dbReference type="NCBI Taxonomy" id="510947"/>
    <lineage>
        <taxon>Bacteria</taxon>
        <taxon>Pseudomonadati</taxon>
        <taxon>Bacteroidota</taxon>
        <taxon>Chitinophagia</taxon>
        <taxon>Chitinophagales</taxon>
        <taxon>Chitinophagaceae</taxon>
        <taxon>Lacibacter</taxon>
    </lineage>
</organism>
<evidence type="ECO:0000259" key="11">
    <source>
        <dbReference type="Pfam" id="PF21654"/>
    </source>
</evidence>
<evidence type="ECO:0000256" key="9">
    <source>
        <dbReference type="ARBA" id="ARBA00044145"/>
    </source>
</evidence>
<evidence type="ECO:0000313" key="12">
    <source>
        <dbReference type="EMBL" id="TWI79026.1"/>
    </source>
</evidence>
<dbReference type="GO" id="GO:0051607">
    <property type="term" value="P:defense response to virus"/>
    <property type="evidence" value="ECO:0007669"/>
    <property type="project" value="UniProtKB-KW"/>
</dbReference>
<keyword evidence="6" id="KW-0460">Magnesium</keyword>
<protein>
    <recommendedName>
        <fullName evidence="9">Cyclic GMP-AMP synthase</fullName>
    </recommendedName>
</protein>
<evidence type="ECO:0000256" key="7">
    <source>
        <dbReference type="ARBA" id="ARBA00023080"/>
    </source>
</evidence>
<evidence type="ECO:0000256" key="1">
    <source>
        <dbReference type="ARBA" id="ARBA00022679"/>
    </source>
</evidence>
<reference evidence="12 13" key="1">
    <citation type="journal article" date="2015" name="Stand. Genomic Sci.">
        <title>Genomic Encyclopedia of Bacterial and Archaeal Type Strains, Phase III: the genomes of soil and plant-associated and newly described type strains.</title>
        <authorList>
            <person name="Whitman W.B."/>
            <person name="Woyke T."/>
            <person name="Klenk H.P."/>
            <person name="Zhou Y."/>
            <person name="Lilburn T.G."/>
            <person name="Beck B.J."/>
            <person name="De Vos P."/>
            <person name="Vandamme P."/>
            <person name="Eisen J.A."/>
            <person name="Garrity G."/>
            <person name="Hugenholtz P."/>
            <person name="Kyrpides N.C."/>
        </authorList>
    </citation>
    <scope>NUCLEOTIDE SEQUENCE [LARGE SCALE GENOMIC DNA]</scope>
    <source>
        <strain evidence="12 13">CGMCC 1.7271</strain>
    </source>
</reference>
<comment type="caution">
    <text evidence="12">The sequence shown here is derived from an EMBL/GenBank/DDBJ whole genome shotgun (WGS) entry which is preliminary data.</text>
</comment>
<dbReference type="AlphaFoldDB" id="A0A562SDZ5"/>
<evidence type="ECO:0000256" key="8">
    <source>
        <dbReference type="ARBA" id="ARBA00023118"/>
    </source>
</evidence>
<name>A0A562SDZ5_9BACT</name>
<dbReference type="OrthoDB" id="661552at2"/>
<dbReference type="EMBL" id="VLLE01000006">
    <property type="protein sequence ID" value="TWI79026.1"/>
    <property type="molecule type" value="Genomic_DNA"/>
</dbReference>
<keyword evidence="3" id="KW-0479">Metal-binding</keyword>
<dbReference type="GO" id="GO:0005524">
    <property type="term" value="F:ATP binding"/>
    <property type="evidence" value="ECO:0007669"/>
    <property type="project" value="UniProtKB-KW"/>
</dbReference>
<dbReference type="Pfam" id="PF21654">
    <property type="entry name" value="DncV-like_NTFase"/>
    <property type="match status" value="1"/>
</dbReference>
<sequence length="288" mass="33698">MANTHNQFLKFEQAISLTLPRKNKLIASRQALQRRIIEYFKTKTTLPVPKFYIQGSYKMKTMVVKKDGSYDVDLGVYFLTKPSVEPITLQKYVADAVKDQTVSGIEHRDKCIRVIYKGDFDIDLPVYYKTLYDKHPFLATKTKWQESDPKELCDWFEKQRKEKDKGGQLLRLVKYFKAWAGQRNKRMPSGIAFSIWVATYYKANLRDDIAFYETAKAIRNSFFWETISRNPATPGDDFLAKLDYTQKSNFKEAFNVLIRDAEEALQQDSQLKASNIWLQQFGDKFPII</sequence>
<keyword evidence="13" id="KW-1185">Reference proteome</keyword>
<proteinExistence type="predicted"/>
<dbReference type="GO" id="GO:0009117">
    <property type="term" value="P:nucleotide metabolic process"/>
    <property type="evidence" value="ECO:0007669"/>
    <property type="project" value="UniProtKB-KW"/>
</dbReference>
<dbReference type="GO" id="GO:0046872">
    <property type="term" value="F:metal ion binding"/>
    <property type="evidence" value="ECO:0007669"/>
    <property type="project" value="UniProtKB-KW"/>
</dbReference>
<evidence type="ECO:0000256" key="6">
    <source>
        <dbReference type="ARBA" id="ARBA00022842"/>
    </source>
</evidence>
<evidence type="ECO:0000256" key="4">
    <source>
        <dbReference type="ARBA" id="ARBA00022741"/>
    </source>
</evidence>
<dbReference type="GO" id="GO:0016779">
    <property type="term" value="F:nucleotidyltransferase activity"/>
    <property type="evidence" value="ECO:0007669"/>
    <property type="project" value="UniProtKB-KW"/>
</dbReference>
<dbReference type="Proteomes" id="UP000316167">
    <property type="component" value="Unassembled WGS sequence"/>
</dbReference>